<proteinExistence type="predicted"/>
<gene>
    <name evidence="1" type="ORF">SAMN06265338_11557</name>
</gene>
<name>A0A212S8F1_RHOAC</name>
<evidence type="ECO:0000313" key="2">
    <source>
        <dbReference type="Proteomes" id="UP000198418"/>
    </source>
</evidence>
<dbReference type="EMBL" id="FYDG01000015">
    <property type="protein sequence ID" value="SNB81486.1"/>
    <property type="molecule type" value="Genomic_DNA"/>
</dbReference>
<evidence type="ECO:0000313" key="1">
    <source>
        <dbReference type="EMBL" id="SNB81486.1"/>
    </source>
</evidence>
<dbReference type="RefSeq" id="WP_088522179.1">
    <property type="nucleotide sequence ID" value="NZ_FYDG01000015.1"/>
</dbReference>
<keyword evidence="2" id="KW-1185">Reference proteome</keyword>
<dbReference type="Proteomes" id="UP000198418">
    <property type="component" value="Unassembled WGS sequence"/>
</dbReference>
<dbReference type="AlphaFoldDB" id="A0A212S8F1"/>
<sequence>MAISYYPPLISVAVILAGAAAYSGEPPRASADGGLRAGVDRASPGVARLIFAASLPSDIASVDRTAALADSRLTAAAPERVAQGDRLPSGLTVRLASDGFAAPVRVSHPKALRTAER</sequence>
<protein>
    <submittedName>
        <fullName evidence="1">Uncharacterized protein</fullName>
    </submittedName>
</protein>
<accession>A0A212S8F1</accession>
<organism evidence="1 2">
    <name type="scientific">Rhodoblastus acidophilus</name>
    <name type="common">Rhodopseudomonas acidophila</name>
    <dbReference type="NCBI Taxonomy" id="1074"/>
    <lineage>
        <taxon>Bacteria</taxon>
        <taxon>Pseudomonadati</taxon>
        <taxon>Pseudomonadota</taxon>
        <taxon>Alphaproteobacteria</taxon>
        <taxon>Hyphomicrobiales</taxon>
        <taxon>Rhodoblastaceae</taxon>
        <taxon>Rhodoblastus</taxon>
    </lineage>
</organism>
<reference evidence="2" key="1">
    <citation type="submission" date="2017-06" db="EMBL/GenBank/DDBJ databases">
        <authorList>
            <person name="Varghese N."/>
            <person name="Submissions S."/>
        </authorList>
    </citation>
    <scope>NUCLEOTIDE SEQUENCE [LARGE SCALE GENOMIC DNA]</scope>
    <source>
        <strain evidence="2">DSM 137</strain>
    </source>
</reference>